<protein>
    <submittedName>
        <fullName evidence="2">Uncharacterized protein</fullName>
    </submittedName>
</protein>
<feature type="region of interest" description="Disordered" evidence="1">
    <location>
        <begin position="320"/>
        <end position="369"/>
    </location>
</feature>
<dbReference type="AlphaFoldDB" id="A0AAD9I4T6"/>
<comment type="caution">
    <text evidence="2">The sequence shown here is derived from an EMBL/GenBank/DDBJ whole genome shotgun (WGS) entry which is preliminary data.</text>
</comment>
<dbReference type="EMBL" id="JAQQPM010000004">
    <property type="protein sequence ID" value="KAK2071021.1"/>
    <property type="molecule type" value="Genomic_DNA"/>
</dbReference>
<feature type="region of interest" description="Disordered" evidence="1">
    <location>
        <begin position="22"/>
        <end position="61"/>
    </location>
</feature>
<accession>A0AAD9I4T6</accession>
<keyword evidence="3" id="KW-1185">Reference proteome</keyword>
<feature type="compositionally biased region" description="Basic residues" evidence="1">
    <location>
        <begin position="90"/>
        <end position="101"/>
    </location>
</feature>
<evidence type="ECO:0000256" key="1">
    <source>
        <dbReference type="SAM" id="MobiDB-lite"/>
    </source>
</evidence>
<reference evidence="2" key="1">
    <citation type="journal article" date="2023" name="Mol. Plant Microbe Interact.">
        <title>Elucidating the Obligate Nature and Biological Capacity of an Invasive Fungal Corn Pathogen.</title>
        <authorList>
            <person name="MacCready J.S."/>
            <person name="Roggenkamp E.M."/>
            <person name="Gdanetz K."/>
            <person name="Chilvers M.I."/>
        </authorList>
    </citation>
    <scope>NUCLEOTIDE SEQUENCE</scope>
    <source>
        <strain evidence="2">PM02</strain>
    </source>
</reference>
<organism evidence="2 3">
    <name type="scientific">Phyllachora maydis</name>
    <dbReference type="NCBI Taxonomy" id="1825666"/>
    <lineage>
        <taxon>Eukaryota</taxon>
        <taxon>Fungi</taxon>
        <taxon>Dikarya</taxon>
        <taxon>Ascomycota</taxon>
        <taxon>Pezizomycotina</taxon>
        <taxon>Sordariomycetes</taxon>
        <taxon>Sordariomycetidae</taxon>
        <taxon>Phyllachorales</taxon>
        <taxon>Phyllachoraceae</taxon>
        <taxon>Phyllachora</taxon>
    </lineage>
</organism>
<sequence length="386" mass="42674">MADILEESRNLAIEAYRAAYVANSSNSTPNSNSNPSKKGKNKKKGKEKASYNIKGQNYSAKSTEQASFMLGSYNLAIEEEEESDSSSNSRYKKRKDFKGKGLKTSSNNKAKYKDNKPRRRPRDPALYNSQLRPINTGNGPVSLAGIGSITLEVLSRKAPPTYTKLVLDNVLYLPNIDINIISGRNKIVVEIPSSSIRKEDYRPIIEDAIVSEAIEPNKRYKLRNSPAKGTTLEGVGPSLRGKRPCRPSKSLKFTFRTEECKLLAVLGSKTYLVYIPSRRAVLKTSTVKFIEDNTVLSQPTNNTALEGKLVDLDLDLEGAVSPDPSNLNTEKPISIEIGPSKLEPYESSSDSELDEPLPDKPINPVIVESTRPTISIRKPKLLEAFP</sequence>
<name>A0AAD9I4T6_9PEZI</name>
<feature type="compositionally biased region" description="Basic residues" evidence="1">
    <location>
        <begin position="37"/>
        <end position="46"/>
    </location>
</feature>
<feature type="compositionally biased region" description="Low complexity" evidence="1">
    <location>
        <begin position="23"/>
        <end position="36"/>
    </location>
</feature>
<gene>
    <name evidence="2" type="ORF">P8C59_005478</name>
</gene>
<dbReference type="Proteomes" id="UP001217918">
    <property type="component" value="Unassembled WGS sequence"/>
</dbReference>
<proteinExistence type="predicted"/>
<evidence type="ECO:0000313" key="2">
    <source>
        <dbReference type="EMBL" id="KAK2071021.1"/>
    </source>
</evidence>
<feature type="region of interest" description="Disordered" evidence="1">
    <location>
        <begin position="79"/>
        <end position="133"/>
    </location>
</feature>
<evidence type="ECO:0000313" key="3">
    <source>
        <dbReference type="Proteomes" id="UP001217918"/>
    </source>
</evidence>